<comment type="similarity">
    <text evidence="2">Belongs to the nematode receptor-like protein srd family.</text>
</comment>
<dbReference type="PANTHER" id="PTHR22945:SF16">
    <property type="entry name" value="SERPENTINE RECEPTOR CLASS DELTA-32"/>
    <property type="match status" value="1"/>
</dbReference>
<protein>
    <submittedName>
        <fullName evidence="10">G_PROTEIN_RECEP_F1_2 domain-containing protein</fullName>
    </submittedName>
</protein>
<evidence type="ECO:0000256" key="2">
    <source>
        <dbReference type="ARBA" id="ARBA00009166"/>
    </source>
</evidence>
<feature type="transmembrane region" description="Helical" evidence="7">
    <location>
        <begin position="45"/>
        <end position="64"/>
    </location>
</feature>
<proteinExistence type="inferred from homology"/>
<keyword evidence="3 7" id="KW-0812">Transmembrane</keyword>
<feature type="transmembrane region" description="Helical" evidence="7">
    <location>
        <begin position="266"/>
        <end position="292"/>
    </location>
</feature>
<feature type="region of interest" description="Disordered" evidence="6">
    <location>
        <begin position="313"/>
        <end position="336"/>
    </location>
</feature>
<evidence type="ECO:0000259" key="8">
    <source>
        <dbReference type="PROSITE" id="PS50262"/>
    </source>
</evidence>
<dbReference type="InterPro" id="IPR017452">
    <property type="entry name" value="GPCR_Rhodpsn_7TM"/>
</dbReference>
<evidence type="ECO:0000313" key="9">
    <source>
        <dbReference type="Proteomes" id="UP000025227"/>
    </source>
</evidence>
<feature type="domain" description="G-protein coupled receptors family 1 profile" evidence="8">
    <location>
        <begin position="24"/>
        <end position="288"/>
    </location>
</feature>
<evidence type="ECO:0000256" key="3">
    <source>
        <dbReference type="ARBA" id="ARBA00022692"/>
    </source>
</evidence>
<dbReference type="Pfam" id="PF10317">
    <property type="entry name" value="7TM_GPCR_Srd"/>
    <property type="match status" value="1"/>
</dbReference>
<comment type="subcellular location">
    <subcellularLocation>
        <location evidence="1">Membrane</location>
        <topology evidence="1">Multi-pass membrane protein</topology>
    </subcellularLocation>
</comment>
<dbReference type="PANTHER" id="PTHR22945">
    <property type="entry name" value="SERPENTINE RECEPTOR, CLASS D DELTA"/>
    <property type="match status" value="1"/>
</dbReference>
<dbReference type="SUPFAM" id="SSF81321">
    <property type="entry name" value="Family A G protein-coupled receptor-like"/>
    <property type="match status" value="1"/>
</dbReference>
<evidence type="ECO:0000256" key="4">
    <source>
        <dbReference type="ARBA" id="ARBA00022989"/>
    </source>
</evidence>
<evidence type="ECO:0000256" key="7">
    <source>
        <dbReference type="SAM" id="Phobius"/>
    </source>
</evidence>
<dbReference type="Proteomes" id="UP000025227">
    <property type="component" value="Unplaced"/>
</dbReference>
<reference evidence="10" key="1">
    <citation type="submission" date="2020-12" db="UniProtKB">
        <authorList>
            <consortium name="WormBaseParasite"/>
        </authorList>
    </citation>
    <scope>IDENTIFICATION</scope>
    <source>
        <strain evidence="10">MHco3</strain>
    </source>
</reference>
<keyword evidence="5 7" id="KW-0472">Membrane</keyword>
<keyword evidence="9" id="KW-1185">Reference proteome</keyword>
<feature type="compositionally biased region" description="Low complexity" evidence="6">
    <location>
        <begin position="318"/>
        <end position="329"/>
    </location>
</feature>
<evidence type="ECO:0000313" key="10">
    <source>
        <dbReference type="WBParaSite" id="HCON_00141810-00001"/>
    </source>
</evidence>
<feature type="transmembrane region" description="Helical" evidence="7">
    <location>
        <begin position="9"/>
        <end position="33"/>
    </location>
</feature>
<accession>A0A7I4YWI9</accession>
<evidence type="ECO:0000256" key="6">
    <source>
        <dbReference type="SAM" id="MobiDB-lite"/>
    </source>
</evidence>
<evidence type="ECO:0000256" key="1">
    <source>
        <dbReference type="ARBA" id="ARBA00004141"/>
    </source>
</evidence>
<dbReference type="InterPro" id="IPR050920">
    <property type="entry name" value="Nematode_rcpt-like_delta"/>
</dbReference>
<evidence type="ECO:0000256" key="5">
    <source>
        <dbReference type="ARBA" id="ARBA00023136"/>
    </source>
</evidence>
<keyword evidence="4 7" id="KW-1133">Transmembrane helix</keyword>
<sequence>MFLTLSDMLYMICITANGLLGICANCFLLYMIVYRSPPQLTPYRIFLANTALTQLLYALVMLMVEPKIYSHEMRIVVVYLGPAQYFGPWVCYMLLIVMLHLAVNSFISIMLSMIFRCVAVLTLGFPTSAAYAMCTLGYFVPLTMVLGAINMEYVSDYESNDNYMNHTVKYLEHYRTVVGTRVDQACILWVTFCVTFLLVPIYAVMYLCRWKIHHTLSKPTFVQHPSTKVYVRRLVKALTVQATVPLFTVFPASISYMLTQFGMVHYHFYCYFITSCLSIATLVDPIVTIYYVSPYRRFVKRCLGWCQKSSRLKRSPSEKSSSSRRSFSKVLQVAEK</sequence>
<dbReference type="GO" id="GO:0016020">
    <property type="term" value="C:membrane"/>
    <property type="evidence" value="ECO:0007669"/>
    <property type="project" value="UniProtKB-SubCell"/>
</dbReference>
<dbReference type="WBParaSite" id="HCON_00141810-00001">
    <property type="protein sequence ID" value="HCON_00141810-00001"/>
    <property type="gene ID" value="HCON_00141810"/>
</dbReference>
<feature type="transmembrane region" description="Helical" evidence="7">
    <location>
        <begin position="234"/>
        <end position="254"/>
    </location>
</feature>
<dbReference type="Gene3D" id="1.20.1070.10">
    <property type="entry name" value="Rhodopsin 7-helix transmembrane proteins"/>
    <property type="match status" value="1"/>
</dbReference>
<dbReference type="OrthoDB" id="5873607at2759"/>
<feature type="transmembrane region" description="Helical" evidence="7">
    <location>
        <begin position="187"/>
        <end position="208"/>
    </location>
</feature>
<dbReference type="AlphaFoldDB" id="A0A7I4YWI9"/>
<organism evidence="9 10">
    <name type="scientific">Haemonchus contortus</name>
    <name type="common">Barber pole worm</name>
    <dbReference type="NCBI Taxonomy" id="6289"/>
    <lineage>
        <taxon>Eukaryota</taxon>
        <taxon>Metazoa</taxon>
        <taxon>Ecdysozoa</taxon>
        <taxon>Nematoda</taxon>
        <taxon>Chromadorea</taxon>
        <taxon>Rhabditida</taxon>
        <taxon>Rhabditina</taxon>
        <taxon>Rhabditomorpha</taxon>
        <taxon>Strongyloidea</taxon>
        <taxon>Trichostrongylidae</taxon>
        <taxon>Haemonchus</taxon>
    </lineage>
</organism>
<dbReference type="OMA" id="TLWQLEN"/>
<dbReference type="InterPro" id="IPR019421">
    <property type="entry name" value="7TM_GPCR_serpentine_rcpt_Srd"/>
</dbReference>
<name>A0A7I4YWI9_HAECO</name>
<dbReference type="PROSITE" id="PS50262">
    <property type="entry name" value="G_PROTEIN_RECEP_F1_2"/>
    <property type="match status" value="1"/>
</dbReference>